<feature type="transmembrane region" description="Helical" evidence="6">
    <location>
        <begin position="329"/>
        <end position="350"/>
    </location>
</feature>
<protein>
    <submittedName>
        <fullName evidence="8">Oligosaccharide flippase family protein</fullName>
    </submittedName>
</protein>
<name>A0A9Q3YX72_9FLAO</name>
<feature type="transmembrane region" description="Helical" evidence="6">
    <location>
        <begin position="386"/>
        <end position="409"/>
    </location>
</feature>
<evidence type="ECO:0000313" key="10">
    <source>
        <dbReference type="Proteomes" id="UP001107960"/>
    </source>
</evidence>
<dbReference type="EMBL" id="JAJJML010000001">
    <property type="protein sequence ID" value="MCC9036460.1"/>
    <property type="molecule type" value="Genomic_DNA"/>
</dbReference>
<comment type="subcellular location">
    <subcellularLocation>
        <location evidence="1">Cell membrane</location>
        <topology evidence="1">Multi-pass membrane protein</topology>
    </subcellularLocation>
</comment>
<keyword evidence="4 6" id="KW-1133">Transmembrane helix</keyword>
<evidence type="ECO:0000313" key="9">
    <source>
        <dbReference type="Proteomes" id="UP000603715"/>
    </source>
</evidence>
<keyword evidence="2" id="KW-1003">Cell membrane</keyword>
<dbReference type="Proteomes" id="UP001107960">
    <property type="component" value="Unassembled WGS sequence"/>
</dbReference>
<dbReference type="InterPro" id="IPR050833">
    <property type="entry name" value="Poly_Biosynth_Transport"/>
</dbReference>
<feature type="transmembrane region" description="Helical" evidence="6">
    <location>
        <begin position="116"/>
        <end position="138"/>
    </location>
</feature>
<evidence type="ECO:0000256" key="4">
    <source>
        <dbReference type="ARBA" id="ARBA00022989"/>
    </source>
</evidence>
<evidence type="ECO:0000256" key="2">
    <source>
        <dbReference type="ARBA" id="ARBA00022475"/>
    </source>
</evidence>
<dbReference type="GO" id="GO:0005886">
    <property type="term" value="C:plasma membrane"/>
    <property type="evidence" value="ECO:0007669"/>
    <property type="project" value="UniProtKB-SubCell"/>
</dbReference>
<proteinExistence type="predicted"/>
<reference evidence="9" key="2">
    <citation type="submission" date="2023-07" db="EMBL/GenBank/DDBJ databases">
        <title>Description of novel Chryseobacterium sp. strain C-2.</title>
        <authorList>
            <person name="Saticioglu I.B."/>
        </authorList>
    </citation>
    <scope>NUCLEOTIDE SEQUENCE [LARGE SCALE GENOMIC DNA]</scope>
    <source>
        <strain evidence="9">C-2</strain>
    </source>
</reference>
<dbReference type="PANTHER" id="PTHR30250">
    <property type="entry name" value="PST FAMILY PREDICTED COLANIC ACID TRANSPORTER"/>
    <property type="match status" value="1"/>
</dbReference>
<dbReference type="EMBL" id="JACXXP010000015">
    <property type="protein sequence ID" value="MBD3905467.1"/>
    <property type="molecule type" value="Genomic_DNA"/>
</dbReference>
<gene>
    <name evidence="7" type="ORF">IEW27_12820</name>
    <name evidence="8" type="ORF">LNP80_19805</name>
</gene>
<keyword evidence="9" id="KW-1185">Reference proteome</keyword>
<feature type="transmembrane region" description="Helical" evidence="6">
    <location>
        <begin position="251"/>
        <end position="275"/>
    </location>
</feature>
<evidence type="ECO:0000256" key="5">
    <source>
        <dbReference type="ARBA" id="ARBA00023136"/>
    </source>
</evidence>
<feature type="transmembrane region" description="Helical" evidence="6">
    <location>
        <begin position="172"/>
        <end position="195"/>
    </location>
</feature>
<feature type="transmembrane region" description="Helical" evidence="6">
    <location>
        <begin position="296"/>
        <end position="323"/>
    </location>
</feature>
<reference evidence="7" key="3">
    <citation type="submission" date="2024-05" db="EMBL/GenBank/DDBJ databases">
        <title>Description of novel Chryseobacterium sp. strain C-2.</title>
        <authorList>
            <person name="Saticioglu I.B."/>
        </authorList>
    </citation>
    <scope>NUCLEOTIDE SEQUENCE</scope>
    <source>
        <strain evidence="7">C-2</strain>
    </source>
</reference>
<evidence type="ECO:0000313" key="7">
    <source>
        <dbReference type="EMBL" id="MBD3905467.1"/>
    </source>
</evidence>
<sequence length="415" mass="47547">MITLKKELIISILAQFLILFIGLLINKIIVNNMSVNDYGVYNTIKKGASVITFVGLGGLGIALPKFLPQANNSKEIKHQLISSLFIVTILTLIIGTIIFLNNKNLTKLIFNNDNSVFIYLMFLFGISNSFIALIFAYLRGVNKIINFNVFQIISQISLLAVAIIFKTSLAQYFLYSSLILIFSFFIIYGYVAITATKFKNNRNFFSDIKKQAKKLFSFGYTRMFGDLILFSIGVIPLIIINNKFGLKENAYFSTATMLNTLITPFFSYIGIILLPKASKALVEKQYSYLKKTVDKFLFIYIAISVFFIAFFYFFNHILILILFSKDYLVVSKYIIITSFTILPNSIYLLLRNVNDALDNRPYNTFSLLISSSIGFLLMFFSTTFDYLIISFVIMYLILGILSFLNWTYLKNKYLK</sequence>
<comment type="caution">
    <text evidence="8">The sequence shown here is derived from an EMBL/GenBank/DDBJ whole genome shotgun (WGS) entry which is preliminary data.</text>
</comment>
<dbReference type="Proteomes" id="UP000603715">
    <property type="component" value="Unassembled WGS sequence"/>
</dbReference>
<keyword evidence="3 6" id="KW-0812">Transmembrane</keyword>
<feature type="transmembrane region" description="Helical" evidence="6">
    <location>
        <begin position="50"/>
        <end position="68"/>
    </location>
</feature>
<organism evidence="8 10">
    <name type="scientific">Chryseobacterium muglaense</name>
    <dbReference type="NCBI Taxonomy" id="2893752"/>
    <lineage>
        <taxon>Bacteria</taxon>
        <taxon>Pseudomonadati</taxon>
        <taxon>Bacteroidota</taxon>
        <taxon>Flavobacteriia</taxon>
        <taxon>Flavobacteriales</taxon>
        <taxon>Weeksellaceae</taxon>
        <taxon>Chryseobacterium group</taxon>
        <taxon>Chryseobacterium</taxon>
    </lineage>
</organism>
<feature type="transmembrane region" description="Helical" evidence="6">
    <location>
        <begin position="362"/>
        <end position="380"/>
    </location>
</feature>
<feature type="transmembrane region" description="Helical" evidence="6">
    <location>
        <begin position="215"/>
        <end position="239"/>
    </location>
</feature>
<dbReference type="PANTHER" id="PTHR30250:SF11">
    <property type="entry name" value="O-ANTIGEN TRANSPORTER-RELATED"/>
    <property type="match status" value="1"/>
</dbReference>
<reference evidence="8" key="1">
    <citation type="submission" date="2021-11" db="EMBL/GenBank/DDBJ databases">
        <title>Description of novel Chryseobacterium species.</title>
        <authorList>
            <person name="Saticioglu I.B."/>
            <person name="Ay H."/>
            <person name="Altun S."/>
            <person name="Duman M."/>
        </authorList>
    </citation>
    <scope>NUCLEOTIDE SEQUENCE</scope>
    <source>
        <strain evidence="8">C-39</strain>
    </source>
</reference>
<keyword evidence="5 6" id="KW-0472">Membrane</keyword>
<dbReference type="Pfam" id="PF01943">
    <property type="entry name" value="Polysacc_synt"/>
    <property type="match status" value="1"/>
</dbReference>
<evidence type="ECO:0000313" key="8">
    <source>
        <dbReference type="EMBL" id="MCC9036460.1"/>
    </source>
</evidence>
<feature type="transmembrane region" description="Helical" evidence="6">
    <location>
        <begin position="145"/>
        <end position="166"/>
    </location>
</feature>
<dbReference type="InterPro" id="IPR002797">
    <property type="entry name" value="Polysacc_synth"/>
</dbReference>
<accession>A0A9Q3YX72</accession>
<dbReference type="AlphaFoldDB" id="A0A9Q3YX72"/>
<feature type="transmembrane region" description="Helical" evidence="6">
    <location>
        <begin position="80"/>
        <end position="100"/>
    </location>
</feature>
<evidence type="ECO:0000256" key="3">
    <source>
        <dbReference type="ARBA" id="ARBA00022692"/>
    </source>
</evidence>
<dbReference type="RefSeq" id="WP_191179955.1">
    <property type="nucleotide sequence ID" value="NZ_JACXXP010000015.1"/>
</dbReference>
<feature type="transmembrane region" description="Helical" evidence="6">
    <location>
        <begin position="12"/>
        <end position="30"/>
    </location>
</feature>
<evidence type="ECO:0000256" key="1">
    <source>
        <dbReference type="ARBA" id="ARBA00004651"/>
    </source>
</evidence>
<evidence type="ECO:0000256" key="6">
    <source>
        <dbReference type="SAM" id="Phobius"/>
    </source>
</evidence>